<dbReference type="PANTHER" id="PTHR34378">
    <property type="entry name" value="GLUTAMATE--CYSTEINE LIGASE, CHLOROPLASTIC"/>
    <property type="match status" value="1"/>
</dbReference>
<evidence type="ECO:0000256" key="4">
    <source>
        <dbReference type="ARBA" id="ARBA00048819"/>
    </source>
</evidence>
<protein>
    <recommendedName>
        <fullName evidence="5">Glutamate--cysteine ligase EgtA</fullName>
        <ecNumber evidence="5">6.3.2.2</ecNumber>
    </recommendedName>
    <alternativeName>
        <fullName evidence="5">Gamma-glutamylcysteine synthase</fullName>
        <shortName evidence="5">GCS</shortName>
        <shortName evidence="5">Gamma-ECS</shortName>
    </alternativeName>
</protein>
<evidence type="ECO:0000256" key="6">
    <source>
        <dbReference type="PIRNR" id="PIRNR017901"/>
    </source>
</evidence>
<comment type="pathway">
    <text evidence="5">Amino-acid biosynthesis; ergothioneine biosynthesis.</text>
</comment>
<evidence type="ECO:0000256" key="1">
    <source>
        <dbReference type="ARBA" id="ARBA00022598"/>
    </source>
</evidence>
<dbReference type="InterPro" id="IPR035434">
    <property type="entry name" value="GCL_bact_plant"/>
</dbReference>
<evidence type="ECO:0000256" key="7">
    <source>
        <dbReference type="SAM" id="MobiDB-lite"/>
    </source>
</evidence>
<reference evidence="8" key="1">
    <citation type="submission" date="2022-08" db="EMBL/GenBank/DDBJ databases">
        <title>Streptomyces changanensis sp. nov., an actinomycete isolated from soil.</title>
        <authorList>
            <person name="Wu H."/>
            <person name="Han L."/>
        </authorList>
    </citation>
    <scope>NUCLEOTIDE SEQUENCE</scope>
    <source>
        <strain evidence="8">HL-66</strain>
    </source>
</reference>
<comment type="catalytic activity">
    <reaction evidence="4 5 6">
        <text>L-cysteine + L-glutamate + ATP = gamma-L-glutamyl-L-cysteine + ADP + phosphate + H(+)</text>
        <dbReference type="Rhea" id="RHEA:13285"/>
        <dbReference type="ChEBI" id="CHEBI:15378"/>
        <dbReference type="ChEBI" id="CHEBI:29985"/>
        <dbReference type="ChEBI" id="CHEBI:30616"/>
        <dbReference type="ChEBI" id="CHEBI:35235"/>
        <dbReference type="ChEBI" id="CHEBI:43474"/>
        <dbReference type="ChEBI" id="CHEBI:58173"/>
        <dbReference type="ChEBI" id="CHEBI:456216"/>
        <dbReference type="EC" id="6.3.2.2"/>
    </reaction>
</comment>
<dbReference type="InterPro" id="IPR017809">
    <property type="entry name" value="EgtA_Actinobacteria"/>
</dbReference>
<keyword evidence="2 5" id="KW-0547">Nucleotide-binding</keyword>
<dbReference type="RefSeq" id="WP_079047320.1">
    <property type="nucleotide sequence ID" value="NZ_CP102332.1"/>
</dbReference>
<dbReference type="PIRSF" id="PIRSF017901">
    <property type="entry name" value="GCL"/>
    <property type="match status" value="1"/>
</dbReference>
<accession>A0ABY5NDU3</accession>
<proteinExistence type="inferred from homology"/>
<dbReference type="Gene3D" id="3.30.590.20">
    <property type="match status" value="1"/>
</dbReference>
<dbReference type="EC" id="6.3.2.2" evidence="5"/>
<dbReference type="Proteomes" id="UP001060150">
    <property type="component" value="Chromosome"/>
</dbReference>
<evidence type="ECO:0000256" key="5">
    <source>
        <dbReference type="HAMAP-Rule" id="MF_02034"/>
    </source>
</evidence>
<keyword evidence="3 5" id="KW-0067">ATP-binding</keyword>
<evidence type="ECO:0000256" key="3">
    <source>
        <dbReference type="ARBA" id="ARBA00022840"/>
    </source>
</evidence>
<dbReference type="EMBL" id="CP102332">
    <property type="protein sequence ID" value="UUS34165.1"/>
    <property type="molecule type" value="Genomic_DNA"/>
</dbReference>
<comment type="similarity">
    <text evidence="5 6">Belongs to the glutamate--cysteine ligase type 2 family. EgtA subfamily.</text>
</comment>
<comment type="function">
    <text evidence="5">Catalyzes the synthesis of gamma-glutamylcysteine (gamma-GC). This compound is used as substrate for the biosynthesis of the low-molecular thiol compound ergothioneine.</text>
</comment>
<keyword evidence="9" id="KW-1185">Reference proteome</keyword>
<name>A0ABY5NDU3_9ACTN</name>
<gene>
    <name evidence="5 8" type="primary">egtA</name>
    <name evidence="8" type="ORF">NRO40_27265</name>
</gene>
<feature type="compositionally biased region" description="Basic and acidic residues" evidence="7">
    <location>
        <begin position="475"/>
        <end position="489"/>
    </location>
</feature>
<dbReference type="SUPFAM" id="SSF55931">
    <property type="entry name" value="Glutamine synthetase/guanido kinase"/>
    <property type="match status" value="1"/>
</dbReference>
<dbReference type="GO" id="GO:0004357">
    <property type="term" value="F:glutamate-cysteine ligase activity"/>
    <property type="evidence" value="ECO:0007669"/>
    <property type="project" value="UniProtKB-EC"/>
</dbReference>
<evidence type="ECO:0000313" key="9">
    <source>
        <dbReference type="Proteomes" id="UP001060150"/>
    </source>
</evidence>
<sequence>MPSIDVGAGGPPLAEDEAEDLLRCICFKTGPPGTVGVELEWFVHDADHPRLTVTPDRLRGAYAALRDLGLGSSVSLEPGGQLELSSPPAASLTACVATVQADLSAARAALARLGLVLTGSGTDPWLPTRERLLREPRYDAMETYLDRWGPAGRHMMRDSASVQVCVDTGYEEPGPLGYRQRWRLAHLLGPVLVASFANSPTLHGRPTGLRSVRQSLWAGIDAVRGLAPPLGREPRSAWAAHVLDAPVMCVRAEEGPWLVPRGLTFRQWLRSAAPRPPTRADLDYHLTTLFPPVRPRGTHLELRMLDAQPGDDGWVVPLAVTTALFDDPAAADAAYRALLPLTETAGPLRPPGDAHWRAAIRDGPDAAALHRAAVVCFGLALEALARSGAPTAVLDAVAGFHERFVLRRRCPADDPRPAPAPAAAATAAAADRATPTAPADRATPAAPAPTAPADRAAATAPVAPAAAGPVPAPRSGRDAGPDRVEDLRP</sequence>
<dbReference type="InterPro" id="IPR014746">
    <property type="entry name" value="Gln_synth/guanido_kin_cat_dom"/>
</dbReference>
<feature type="compositionally biased region" description="Low complexity" evidence="7">
    <location>
        <begin position="451"/>
        <end position="469"/>
    </location>
</feature>
<feature type="compositionally biased region" description="Low complexity" evidence="7">
    <location>
        <begin position="421"/>
        <end position="445"/>
    </location>
</feature>
<evidence type="ECO:0000313" key="8">
    <source>
        <dbReference type="EMBL" id="UUS34165.1"/>
    </source>
</evidence>
<dbReference type="InterPro" id="IPR006336">
    <property type="entry name" value="GCS2"/>
</dbReference>
<organism evidence="8 9">
    <name type="scientific">Streptomyces changanensis</name>
    <dbReference type="NCBI Taxonomy" id="2964669"/>
    <lineage>
        <taxon>Bacteria</taxon>
        <taxon>Bacillati</taxon>
        <taxon>Actinomycetota</taxon>
        <taxon>Actinomycetes</taxon>
        <taxon>Kitasatosporales</taxon>
        <taxon>Streptomycetaceae</taxon>
        <taxon>Streptomyces</taxon>
    </lineage>
</organism>
<dbReference type="PANTHER" id="PTHR34378:SF1">
    <property type="entry name" value="GLUTAMATE--CYSTEINE LIGASE, CHLOROPLASTIC"/>
    <property type="match status" value="1"/>
</dbReference>
<evidence type="ECO:0000256" key="2">
    <source>
        <dbReference type="ARBA" id="ARBA00022741"/>
    </source>
</evidence>
<dbReference type="HAMAP" id="MF_02034">
    <property type="entry name" value="EgtA"/>
    <property type="match status" value="1"/>
</dbReference>
<dbReference type="NCBIfam" id="TIGR03444">
    <property type="entry name" value="EgtA_Cys_ligase"/>
    <property type="match status" value="1"/>
</dbReference>
<keyword evidence="1 5" id="KW-0436">Ligase</keyword>
<dbReference type="Pfam" id="PF04107">
    <property type="entry name" value="GCS2"/>
    <property type="match status" value="1"/>
</dbReference>
<feature type="region of interest" description="Disordered" evidence="7">
    <location>
        <begin position="411"/>
        <end position="489"/>
    </location>
</feature>